<evidence type="ECO:0000313" key="4">
    <source>
        <dbReference type="EMBL" id="MBB6523657.1"/>
    </source>
</evidence>
<dbReference type="RefSeq" id="WP_166843335.1">
    <property type="nucleotide sequence ID" value="NZ_JAAONY010000004.1"/>
</dbReference>
<dbReference type="Pfam" id="PF00724">
    <property type="entry name" value="Oxidored_FMN"/>
    <property type="match status" value="1"/>
</dbReference>
<proteinExistence type="predicted"/>
<organism evidence="4 5">
    <name type="scientific">Pseudoteredinibacter isoporae</name>
    <dbReference type="NCBI Taxonomy" id="570281"/>
    <lineage>
        <taxon>Bacteria</taxon>
        <taxon>Pseudomonadati</taxon>
        <taxon>Pseudomonadota</taxon>
        <taxon>Gammaproteobacteria</taxon>
        <taxon>Cellvibrionales</taxon>
        <taxon>Cellvibrionaceae</taxon>
        <taxon>Pseudoteredinibacter</taxon>
    </lineage>
</organism>
<dbReference type="InterPro" id="IPR001155">
    <property type="entry name" value="OxRdtase_FMN_N"/>
</dbReference>
<dbReference type="InParanoid" id="A0A7X0JWT5"/>
<keyword evidence="1" id="KW-0285">Flavoprotein</keyword>
<evidence type="ECO:0000256" key="2">
    <source>
        <dbReference type="ARBA" id="ARBA00023002"/>
    </source>
</evidence>
<dbReference type="EMBL" id="JACHHT010000004">
    <property type="protein sequence ID" value="MBB6523657.1"/>
    <property type="molecule type" value="Genomic_DNA"/>
</dbReference>
<dbReference type="Proteomes" id="UP000528457">
    <property type="component" value="Unassembled WGS sequence"/>
</dbReference>
<name>A0A7X0JWT5_9GAMM</name>
<dbReference type="InterPro" id="IPR013785">
    <property type="entry name" value="Aldolase_TIM"/>
</dbReference>
<reference evidence="4 5" key="1">
    <citation type="submission" date="2020-08" db="EMBL/GenBank/DDBJ databases">
        <title>Genomic Encyclopedia of Type Strains, Phase IV (KMG-IV): sequencing the most valuable type-strain genomes for metagenomic binning, comparative biology and taxonomic classification.</title>
        <authorList>
            <person name="Goeker M."/>
        </authorList>
    </citation>
    <scope>NUCLEOTIDE SEQUENCE [LARGE SCALE GENOMIC DNA]</scope>
    <source>
        <strain evidence="4 5">DSM 22368</strain>
    </source>
</reference>
<evidence type="ECO:0000313" key="5">
    <source>
        <dbReference type="Proteomes" id="UP000528457"/>
    </source>
</evidence>
<dbReference type="SUPFAM" id="SSF51395">
    <property type="entry name" value="FMN-linked oxidoreductases"/>
    <property type="match status" value="1"/>
</dbReference>
<dbReference type="AlphaFoldDB" id="A0A7X0JWT5"/>
<dbReference type="GO" id="GO:0010181">
    <property type="term" value="F:FMN binding"/>
    <property type="evidence" value="ECO:0007669"/>
    <property type="project" value="InterPro"/>
</dbReference>
<accession>A0A7X0JWT5</accession>
<dbReference type="PANTHER" id="PTHR43656:SF2">
    <property type="entry name" value="BINDING OXIDOREDUCTASE, PUTATIVE (AFU_ORTHOLOGUE AFUA_2G08260)-RELATED"/>
    <property type="match status" value="1"/>
</dbReference>
<sequence>MWKPPQRIKYTPLDQPWPSQEEAEQSRLFQSFQHGPLHLAQRSWIPAMVPWRATDEGFVSKNVLDWYRRFAEGQPGAIVIEATGIRDVPSGPLLRIGHDRYIEGLRKLTQTVHEASAGQTKVFIQLIDFLSIRRRPEPEKFFQRFLSIDDALRERYFEFSKIDHISDADLRNALSELKEDELAQVLDARQLESLYQGFRERVFDPAPHLQELPQVLPSLFAEAAERAKAAGFDGIELHYAHAYTMASFLSASNVRTDGYGGSRENRVRLPLEVFHAVRNSVGNDYPVGCRFLSEEIITGGSTLEDAQFFATEFARAGMDFISLSRGGKFDDAKRPKVGQAAYPYTGQSGYECMPSFLSDEQGPFGRNISPTASIRESIRAAGCDTPVVVAGGIHSYRQAEEILQSDQADIIGIARQAIADPDWFRKVKSGCGKQVRLCEYSNYCERLDQHHKEVTCNLWDKEGREEKDVVLSQDGRRRLIAPAWKPGN</sequence>
<dbReference type="GO" id="GO:0016491">
    <property type="term" value="F:oxidoreductase activity"/>
    <property type="evidence" value="ECO:0007669"/>
    <property type="project" value="UniProtKB-KW"/>
</dbReference>
<feature type="domain" description="NADH:flavin oxidoreductase/NADH oxidase N-terminal" evidence="3">
    <location>
        <begin position="220"/>
        <end position="431"/>
    </location>
</feature>
<dbReference type="Gene3D" id="3.20.20.70">
    <property type="entry name" value="Aldolase class I"/>
    <property type="match status" value="1"/>
</dbReference>
<evidence type="ECO:0000259" key="3">
    <source>
        <dbReference type="Pfam" id="PF00724"/>
    </source>
</evidence>
<dbReference type="CDD" id="cd02803">
    <property type="entry name" value="OYE_like_FMN_family"/>
    <property type="match status" value="1"/>
</dbReference>
<evidence type="ECO:0000256" key="1">
    <source>
        <dbReference type="ARBA" id="ARBA00022630"/>
    </source>
</evidence>
<dbReference type="PANTHER" id="PTHR43656">
    <property type="entry name" value="BINDING OXIDOREDUCTASE, PUTATIVE (AFU_ORTHOLOGUE AFUA_2G08260)-RELATED"/>
    <property type="match status" value="1"/>
</dbReference>
<protein>
    <submittedName>
        <fullName evidence="4">2,4-dienoyl-CoA reductase-like NADH-dependent reductase (Old Yellow Enzyme family)</fullName>
    </submittedName>
</protein>
<dbReference type="InterPro" id="IPR051799">
    <property type="entry name" value="NADH_flavin_oxidoreductase"/>
</dbReference>
<comment type="caution">
    <text evidence="4">The sequence shown here is derived from an EMBL/GenBank/DDBJ whole genome shotgun (WGS) entry which is preliminary data.</text>
</comment>
<keyword evidence="2" id="KW-0560">Oxidoreductase</keyword>
<keyword evidence="5" id="KW-1185">Reference proteome</keyword>
<gene>
    <name evidence="4" type="ORF">HNR48_003971</name>
</gene>